<evidence type="ECO:0000259" key="11">
    <source>
        <dbReference type="Pfam" id="PF23936"/>
    </source>
</evidence>
<feature type="domain" description="ELP1 first N-terminal beta-propeller" evidence="7">
    <location>
        <begin position="1"/>
        <end position="340"/>
    </location>
</feature>
<evidence type="ECO:0000259" key="10">
    <source>
        <dbReference type="Pfam" id="PF23925"/>
    </source>
</evidence>
<evidence type="ECO:0000256" key="3">
    <source>
        <dbReference type="ARBA" id="ARBA00022490"/>
    </source>
</evidence>
<evidence type="ECO:0000256" key="6">
    <source>
        <dbReference type="SAM" id="MobiDB-lite"/>
    </source>
</evidence>
<evidence type="ECO:0000256" key="4">
    <source>
        <dbReference type="ARBA" id="ARBA00022694"/>
    </source>
</evidence>
<dbReference type="GO" id="GO:0033588">
    <property type="term" value="C:elongator holoenzyme complex"/>
    <property type="evidence" value="ECO:0007669"/>
    <property type="project" value="InterPro"/>
</dbReference>
<evidence type="ECO:0000256" key="1">
    <source>
        <dbReference type="ARBA" id="ARBA00005043"/>
    </source>
</evidence>
<dbReference type="GO" id="GO:0005634">
    <property type="term" value="C:nucleus"/>
    <property type="evidence" value="ECO:0007669"/>
    <property type="project" value="UniProtKB-SubCell"/>
</dbReference>
<proteinExistence type="inferred from homology"/>
<dbReference type="InterPro" id="IPR056169">
    <property type="entry name" value="HB_ELP1"/>
</dbReference>
<name>A0A0K8U0U6_BACLA</name>
<dbReference type="InterPro" id="IPR056165">
    <property type="entry name" value="Beta-prop_ELP1_2nd"/>
</dbReference>
<comment type="function">
    <text evidence="5">Component of the elongator complex which is required for multiple tRNA modifications, including mcm5U (5-methoxycarbonylmethyl uridine), mcm5s2U (5-methoxycarbonylmethyl-2-thiouridine), and ncm5U (5-carbamoylmethyl uridine). The elongator complex catalyzes formation of carboxymethyluridine in the wobble base at position 34 in tRNAs.</text>
</comment>
<reference evidence="12" key="1">
    <citation type="submission" date="2015-06" db="EMBL/GenBank/DDBJ databases">
        <authorList>
            <person name="Hoefler B.C."/>
            <person name="Straight P.D."/>
        </authorList>
    </citation>
    <scope>NUCLEOTIDE SEQUENCE</scope>
</reference>
<keyword evidence="5" id="KW-0539">Nucleus</keyword>
<dbReference type="InterPro" id="IPR056167">
    <property type="entry name" value="A-sol_ELP1"/>
</dbReference>
<evidence type="ECO:0000256" key="2">
    <source>
        <dbReference type="ARBA" id="ARBA00006086"/>
    </source>
</evidence>
<dbReference type="Pfam" id="PF04762">
    <property type="entry name" value="Beta-prop_ELP1_1st"/>
    <property type="match status" value="1"/>
</dbReference>
<dbReference type="InterPro" id="IPR006849">
    <property type="entry name" value="Elp1"/>
</dbReference>
<sequence>MRNLKLKSCKQLSAKVHNVKHILLNPNISRKESDEIVHVVSDDKLFEIKTVTGDIKEIAAVPGIVGAEYLALNDEICLATEAGEVLAVSPSSGAVNECTFCDVGLEKMSWSPDQEVAVFVTKANTLVVMTCTYDVINEHKLKENCDPESQFVNVGWGKKETQFHGSEGKAAAKQKSDFKPPENVEELPQNIEITWRADSSYFVVSFVNNEVGRMFKIFKKEGELVYISERLQGLQYPVAWRPSGNWIAMPQILPNKSTISLFEKNGLRHREITLPFEIDEEPIQSLRWSNDSDILSVETLDASTGKNYIYLYTIGNYHWYLKQVLTFEQTDRISHHCWDQRIGEEKTLHIWLENGRYLIYRWHFDFDRFERSGLVIVIDGPKLLFTDFSKAIPPPPMCSKEFYADAYINAVAITETHDEELQLYVYDAKERIQVFHVINGTYSISLERICFLQRAEPKLERYWSPPIELGNFFVLDEKHLVATANIAEKSIVFLLQLSIDTKSYKTISILKLNSGAVCSCMGFDTLEQFFVQTLNGKVHQISIHNESTLKLDKVYQQLDHVALTMEWYQTQSAQADCLISLLHNQRLYIDNELIAGDVTSFCLAGNYLAYTKLTELNFILLATRQHAYKRNMERGGRLVTTIANDARVVLQMPRGNLEAICPRVLALEIIGQMLDKQRYREAFNMLRKQRINLNIICDHNMTNFVKNVDVFLKQITNPQWLNLFLTDLQNEDFSKTMYASNYTAAQQTYPEGFKITSKVNYICTLLYKYMSDNDQERFRLPIITGFVKIGKVEEALLLVWEAKKQQNLHAKYVDNSMLGSAEEALKHLLYLVDVNELYNVALGTYDFGLVLYVAQKSQKDPKEFLPFLNELKQLEMNYRRFKIDLHLKRYEKALENIAKCGFEKFDEALEFLDRHRLYKEAFKYYNLENGDDLTEPEKESLRNCHMRICLTYADHLRAENDLASASIMYERGGNLAQALLCSKHILDWRRVLMLAQKDAKDVGTVALTMLPALLEHGQYQVAHDLQKTYGTNFKEAIKYLLQGHLYFQAIVEVNLNNGEVALLEEYVKPELLAYVKQLQQQLSDDETVFIAHKERLCEVRVLAQQKRDGLFNGDEMADIDEVDLLSDTTSMRSSRYTGSSQGTGKTFRSAKNRRKHERKLLSLKPGNPFEDIALIDALHNEVMKLVNQQEQVRDTCKALMELQMDKPASSLQKQYAQMLTLLQDSFDTIWTEEMASVHTMEYKPSPTTDYTQLQNEQRYALLAPQKRFKPQIDIIDWMCKILA</sequence>
<feature type="domain" description="ELP1 N-terminal second beta-propeller" evidence="8">
    <location>
        <begin position="377"/>
        <end position="639"/>
    </location>
</feature>
<comment type="pathway">
    <text evidence="1">tRNA modification; 5-methoxycarbonylmethyl-2-thiouridine-tRNA biosynthesis.</text>
</comment>
<dbReference type="EMBL" id="GDHF01031992">
    <property type="protein sequence ID" value="JAI20322.1"/>
    <property type="molecule type" value="Transcribed_RNA"/>
</dbReference>
<evidence type="ECO:0000259" key="9">
    <source>
        <dbReference type="Pfam" id="PF23878"/>
    </source>
</evidence>
<dbReference type="Pfam" id="PF23925">
    <property type="entry name" value="A-sol_ELP1"/>
    <property type="match status" value="1"/>
</dbReference>
<evidence type="ECO:0000313" key="12">
    <source>
        <dbReference type="EMBL" id="JAI20322.1"/>
    </source>
</evidence>
<dbReference type="GO" id="GO:0002926">
    <property type="term" value="P:tRNA wobble base 5-methoxycarbonylmethyl-2-thiouridinylation"/>
    <property type="evidence" value="ECO:0007669"/>
    <property type="project" value="TreeGrafter"/>
</dbReference>
<dbReference type="PANTHER" id="PTHR12747:SF0">
    <property type="entry name" value="ELONGATOR COMPLEX PROTEIN 1"/>
    <property type="match status" value="1"/>
</dbReference>
<evidence type="ECO:0000259" key="8">
    <source>
        <dbReference type="Pfam" id="PF23797"/>
    </source>
</evidence>
<dbReference type="InterPro" id="IPR056166">
    <property type="entry name" value="TPR_ELP1"/>
</dbReference>
<feature type="domain" description="ELP1 alpha-solenoid" evidence="10">
    <location>
        <begin position="663"/>
        <end position="871"/>
    </location>
</feature>
<dbReference type="GO" id="GO:0005829">
    <property type="term" value="C:cytosol"/>
    <property type="evidence" value="ECO:0007669"/>
    <property type="project" value="TreeGrafter"/>
</dbReference>
<dbReference type="PANTHER" id="PTHR12747">
    <property type="entry name" value="ELONGATOR COMPLEX PROTEIN 1"/>
    <property type="match status" value="1"/>
</dbReference>
<comment type="subcellular location">
    <subcellularLocation>
        <location evidence="5">Cytoplasm</location>
    </subcellularLocation>
    <subcellularLocation>
        <location evidence="5">Nucleus</location>
    </subcellularLocation>
</comment>
<comment type="similarity">
    <text evidence="2 5">Belongs to the ELP1/IKA1 family.</text>
</comment>
<dbReference type="SUPFAM" id="SSF82171">
    <property type="entry name" value="DPP6 N-terminal domain-like"/>
    <property type="match status" value="1"/>
</dbReference>
<keyword evidence="3 5" id="KW-0963">Cytoplasm</keyword>
<feature type="domain" description="ELP1 TPR" evidence="9">
    <location>
        <begin position="878"/>
        <end position="1045"/>
    </location>
</feature>
<gene>
    <name evidence="12" type="primary">Elp1_2</name>
    <name evidence="12" type="ORF">c0_g1_i1</name>
</gene>
<feature type="region of interest" description="Disordered" evidence="6">
    <location>
        <begin position="1131"/>
        <end position="1155"/>
    </location>
</feature>
<evidence type="ECO:0000256" key="5">
    <source>
        <dbReference type="PIRNR" id="PIRNR017233"/>
    </source>
</evidence>
<accession>A0A0K8U0U6</accession>
<dbReference type="Pfam" id="PF23936">
    <property type="entry name" value="HB_ELP1"/>
    <property type="match status" value="1"/>
</dbReference>
<dbReference type="InterPro" id="IPR056164">
    <property type="entry name" value="Beta-prop_ELP1_1st"/>
</dbReference>
<feature type="domain" description="ELP1 three-helical bundle" evidence="11">
    <location>
        <begin position="1062"/>
        <end position="1229"/>
    </location>
</feature>
<organism evidence="12">
    <name type="scientific">Bactrocera latifrons</name>
    <name type="common">Malaysian fruit fly</name>
    <name type="synonym">Chaetodacus latifrons</name>
    <dbReference type="NCBI Taxonomy" id="174628"/>
    <lineage>
        <taxon>Eukaryota</taxon>
        <taxon>Metazoa</taxon>
        <taxon>Ecdysozoa</taxon>
        <taxon>Arthropoda</taxon>
        <taxon>Hexapoda</taxon>
        <taxon>Insecta</taxon>
        <taxon>Pterygota</taxon>
        <taxon>Neoptera</taxon>
        <taxon>Endopterygota</taxon>
        <taxon>Diptera</taxon>
        <taxon>Brachycera</taxon>
        <taxon>Muscomorpha</taxon>
        <taxon>Tephritoidea</taxon>
        <taxon>Tephritidae</taxon>
        <taxon>Bactrocera</taxon>
        <taxon>Bactrocera</taxon>
    </lineage>
</organism>
<dbReference type="Pfam" id="PF23797">
    <property type="entry name" value="Beta-prop_ELP1_2nd"/>
    <property type="match status" value="1"/>
</dbReference>
<protein>
    <recommendedName>
        <fullName evidence="5">Elongator complex protein 1</fullName>
    </recommendedName>
</protein>
<feature type="compositionally biased region" description="Polar residues" evidence="6">
    <location>
        <begin position="1131"/>
        <end position="1146"/>
    </location>
</feature>
<dbReference type="UniPathway" id="UPA00988"/>
<evidence type="ECO:0000259" key="7">
    <source>
        <dbReference type="Pfam" id="PF04762"/>
    </source>
</evidence>
<dbReference type="Pfam" id="PF23878">
    <property type="entry name" value="TPR_ELP1"/>
    <property type="match status" value="1"/>
</dbReference>
<dbReference type="GO" id="GO:0000049">
    <property type="term" value="F:tRNA binding"/>
    <property type="evidence" value="ECO:0007669"/>
    <property type="project" value="TreeGrafter"/>
</dbReference>
<dbReference type="OrthoDB" id="40048at2759"/>
<dbReference type="PIRSF" id="PIRSF017233">
    <property type="entry name" value="IKAP"/>
    <property type="match status" value="1"/>
</dbReference>
<keyword evidence="4" id="KW-0819">tRNA processing</keyword>